<name>A0A645HI47_9ZZZZ</name>
<sequence length="106" mass="12349">MIIEKYDWKFNVDIQKTQSMYGNRVKSEIYAQSQLTELVNFLNELGIDIEKPDEYNSDLSDVVYTFIGSAESETNYEIDMYGKERFISIVIYNNNGSVMLEVFGMN</sequence>
<gene>
    <name evidence="1" type="ORF">SDC9_183296</name>
</gene>
<accession>A0A645HI47</accession>
<proteinExistence type="predicted"/>
<protein>
    <submittedName>
        <fullName evidence="1">Uncharacterized protein</fullName>
    </submittedName>
</protein>
<reference evidence="1" key="1">
    <citation type="submission" date="2019-08" db="EMBL/GenBank/DDBJ databases">
        <authorList>
            <person name="Kucharzyk K."/>
            <person name="Murdoch R.W."/>
            <person name="Higgins S."/>
            <person name="Loffler F."/>
        </authorList>
    </citation>
    <scope>NUCLEOTIDE SEQUENCE</scope>
</reference>
<dbReference type="AlphaFoldDB" id="A0A645HI47"/>
<organism evidence="1">
    <name type="scientific">bioreactor metagenome</name>
    <dbReference type="NCBI Taxonomy" id="1076179"/>
    <lineage>
        <taxon>unclassified sequences</taxon>
        <taxon>metagenomes</taxon>
        <taxon>ecological metagenomes</taxon>
    </lineage>
</organism>
<comment type="caution">
    <text evidence="1">The sequence shown here is derived from an EMBL/GenBank/DDBJ whole genome shotgun (WGS) entry which is preliminary data.</text>
</comment>
<evidence type="ECO:0000313" key="1">
    <source>
        <dbReference type="EMBL" id="MPN35794.1"/>
    </source>
</evidence>
<dbReference type="EMBL" id="VSSQ01089600">
    <property type="protein sequence ID" value="MPN35794.1"/>
    <property type="molecule type" value="Genomic_DNA"/>
</dbReference>